<dbReference type="RefSeq" id="WP_380857648.1">
    <property type="nucleotide sequence ID" value="NZ_JBHRXV010000003.1"/>
</dbReference>
<evidence type="ECO:0000313" key="8">
    <source>
        <dbReference type="EMBL" id="MFC3711877.1"/>
    </source>
</evidence>
<keyword evidence="4 7" id="KW-0812">Transmembrane</keyword>
<feature type="transmembrane region" description="Helical" evidence="7">
    <location>
        <begin position="137"/>
        <end position="160"/>
    </location>
</feature>
<feature type="transmembrane region" description="Helical" evidence="7">
    <location>
        <begin position="54"/>
        <end position="70"/>
    </location>
</feature>
<feature type="transmembrane region" description="Helical" evidence="7">
    <location>
        <begin position="31"/>
        <end position="48"/>
    </location>
</feature>
<sequence length="350" mass="35020">MVQNRGTSFPQAADLYGDLVDEAPPKGWRTLLPGLIVTVLATLAAGYLSDHYGAPLTLMALLVGLALNFLGGDERLGPGLAFASRTLLRVGIVLVGLRVTVGEMADIGPAAFIALAAIVGITVAAGALLGRAMGFGAAFGTLAGGSVAICGASAALAFATLLGEKRVNRAQLALVLVGVASASAFAMFAYPILTHLLDLSDRQAGFMLGASIHDVAQALGAGYAVGPEAGGTAAIVKLTRVALLAPALAIVALYLPRGEKSGGAASVLPWFVIGFFVVAALNSLLPVPAEVTTWGGGAATALLAAAVAATGIRSPMQDLLRQGARPLIVIAACSVLLLLLAGVAGVVLVD</sequence>
<organism evidence="8 9">
    <name type="scientific">Sphingoaurantiacus capsulatus</name>
    <dbReference type="NCBI Taxonomy" id="1771310"/>
    <lineage>
        <taxon>Bacteria</taxon>
        <taxon>Pseudomonadati</taxon>
        <taxon>Pseudomonadota</taxon>
        <taxon>Alphaproteobacteria</taxon>
        <taxon>Sphingomonadales</taxon>
        <taxon>Sphingosinicellaceae</taxon>
        <taxon>Sphingoaurantiacus</taxon>
    </lineage>
</organism>
<feature type="transmembrane region" description="Helical" evidence="7">
    <location>
        <begin position="267"/>
        <end position="285"/>
    </location>
</feature>
<keyword evidence="6 7" id="KW-0472">Membrane</keyword>
<keyword evidence="3" id="KW-1003">Cell membrane</keyword>
<evidence type="ECO:0000256" key="7">
    <source>
        <dbReference type="SAM" id="Phobius"/>
    </source>
</evidence>
<dbReference type="PANTHER" id="PTHR30106:SF2">
    <property type="entry name" value="UPF0324 INNER MEMBRANE PROTEIN YEIH"/>
    <property type="match status" value="1"/>
</dbReference>
<evidence type="ECO:0000256" key="6">
    <source>
        <dbReference type="ARBA" id="ARBA00023136"/>
    </source>
</evidence>
<keyword evidence="9" id="KW-1185">Reference proteome</keyword>
<protein>
    <submittedName>
        <fullName evidence="8">YeiH family protein</fullName>
    </submittedName>
</protein>
<comment type="similarity">
    <text evidence="2">Belongs to the UPF0324 family.</text>
</comment>
<gene>
    <name evidence="8" type="ORF">ACFOMD_04805</name>
</gene>
<dbReference type="InterPro" id="IPR018383">
    <property type="entry name" value="UPF0324_pro"/>
</dbReference>
<feature type="transmembrane region" description="Helical" evidence="7">
    <location>
        <begin position="324"/>
        <end position="349"/>
    </location>
</feature>
<feature type="transmembrane region" description="Helical" evidence="7">
    <location>
        <begin position="291"/>
        <end position="312"/>
    </location>
</feature>
<evidence type="ECO:0000256" key="3">
    <source>
        <dbReference type="ARBA" id="ARBA00022475"/>
    </source>
</evidence>
<comment type="subcellular location">
    <subcellularLocation>
        <location evidence="1">Cell membrane</location>
        <topology evidence="1">Multi-pass membrane protein</topology>
    </subcellularLocation>
</comment>
<feature type="transmembrane region" description="Helical" evidence="7">
    <location>
        <begin position="172"/>
        <end position="193"/>
    </location>
</feature>
<accession>A0ABV7X9H2</accession>
<evidence type="ECO:0000256" key="5">
    <source>
        <dbReference type="ARBA" id="ARBA00022989"/>
    </source>
</evidence>
<comment type="caution">
    <text evidence="8">The sequence shown here is derived from an EMBL/GenBank/DDBJ whole genome shotgun (WGS) entry which is preliminary data.</text>
</comment>
<evidence type="ECO:0000256" key="4">
    <source>
        <dbReference type="ARBA" id="ARBA00022692"/>
    </source>
</evidence>
<reference evidence="9" key="1">
    <citation type="journal article" date="2019" name="Int. J. Syst. Evol. Microbiol.">
        <title>The Global Catalogue of Microorganisms (GCM) 10K type strain sequencing project: providing services to taxonomists for standard genome sequencing and annotation.</title>
        <authorList>
            <consortium name="The Broad Institute Genomics Platform"/>
            <consortium name="The Broad Institute Genome Sequencing Center for Infectious Disease"/>
            <person name="Wu L."/>
            <person name="Ma J."/>
        </authorList>
    </citation>
    <scope>NUCLEOTIDE SEQUENCE [LARGE SCALE GENOMIC DNA]</scope>
    <source>
        <strain evidence="9">KCTC 42644</strain>
    </source>
</reference>
<dbReference type="Pfam" id="PF03601">
    <property type="entry name" value="Cons_hypoth698"/>
    <property type="match status" value="1"/>
</dbReference>
<evidence type="ECO:0000256" key="2">
    <source>
        <dbReference type="ARBA" id="ARBA00007977"/>
    </source>
</evidence>
<keyword evidence="5 7" id="KW-1133">Transmembrane helix</keyword>
<proteinExistence type="inferred from homology"/>
<feature type="transmembrane region" description="Helical" evidence="7">
    <location>
        <begin position="205"/>
        <end position="226"/>
    </location>
</feature>
<dbReference type="EMBL" id="JBHRXV010000003">
    <property type="protein sequence ID" value="MFC3711877.1"/>
    <property type="molecule type" value="Genomic_DNA"/>
</dbReference>
<evidence type="ECO:0000256" key="1">
    <source>
        <dbReference type="ARBA" id="ARBA00004651"/>
    </source>
</evidence>
<dbReference type="Proteomes" id="UP001595615">
    <property type="component" value="Unassembled WGS sequence"/>
</dbReference>
<evidence type="ECO:0000313" key="9">
    <source>
        <dbReference type="Proteomes" id="UP001595615"/>
    </source>
</evidence>
<name>A0ABV7X9H2_9SPHN</name>
<feature type="transmembrane region" description="Helical" evidence="7">
    <location>
        <begin position="107"/>
        <end position="130"/>
    </location>
</feature>
<feature type="transmembrane region" description="Helical" evidence="7">
    <location>
        <begin position="238"/>
        <end position="255"/>
    </location>
</feature>
<dbReference type="PANTHER" id="PTHR30106">
    <property type="entry name" value="INNER MEMBRANE PROTEIN YEIH-RELATED"/>
    <property type="match status" value="1"/>
</dbReference>